<feature type="region of interest" description="Disordered" evidence="1">
    <location>
        <begin position="206"/>
        <end position="287"/>
    </location>
</feature>
<dbReference type="GO" id="GO:0016740">
    <property type="term" value="F:transferase activity"/>
    <property type="evidence" value="ECO:0007669"/>
    <property type="project" value="UniProtKB-KW"/>
</dbReference>
<dbReference type="AlphaFoldDB" id="A0A4Y9G1K9"/>
<keyword evidence="2" id="KW-1133">Transmembrane helix</keyword>
<dbReference type="RefSeq" id="WP_135112090.1">
    <property type="nucleotide sequence ID" value="NZ_JADGLL010000001.1"/>
</dbReference>
<keyword evidence="4" id="KW-0808">Transferase</keyword>
<organism evidence="4 5">
    <name type="scientific">Microbacterium paludicola</name>
    <dbReference type="NCBI Taxonomy" id="300019"/>
    <lineage>
        <taxon>Bacteria</taxon>
        <taxon>Bacillati</taxon>
        <taxon>Actinomycetota</taxon>
        <taxon>Actinomycetes</taxon>
        <taxon>Micrococcales</taxon>
        <taxon>Microbacteriaceae</taxon>
        <taxon>Microbacterium</taxon>
    </lineage>
</organism>
<accession>A0A4Y9G1K9</accession>
<dbReference type="InterPro" id="IPR058407">
    <property type="entry name" value="DUF8094"/>
</dbReference>
<keyword evidence="2" id="KW-0472">Membrane</keyword>
<name>A0A4Y9G1K9_9MICO</name>
<feature type="domain" description="DUF8094" evidence="3">
    <location>
        <begin position="335"/>
        <end position="634"/>
    </location>
</feature>
<evidence type="ECO:0000256" key="2">
    <source>
        <dbReference type="SAM" id="Phobius"/>
    </source>
</evidence>
<sequence>MRFVWAVIAFVLAAALIGAGIAQRTVFLGPDTATMQVDVQEDQPYTLIDAEVFRAHSGTQTLKVEGSEQIYLAYSRTADLEAWLSDAPYTHVTLDDDGEAVAESVPAAEPSWEGDVYPGRNPAGSDLWLEERTAEGSLSTPLQLPEDVSVLLASDGHAPAPTDISIVWPISNATPWAGPLIVAGALILLLGVILWVLGIRHVRRSRGPRRKGSVQAEPRRRALGAGRRRGAVAAAEPRKELTAGPDAASSDEAAEGADAADNPDASSDAPEKNGEDEAPGGSSRRGGRRALLAVPVFGLTAALLTGCSPDAWPQFGSTPTPTPTETVVAPENQQAPALTDAQAVRIAEDIAATVEKADADRDLDLAKTRLDGIALTMREVNYRIRGDVEDYPAPLPIPGDSVRIILPQAFDEWPRSAMLVVEGEATAEGEQAPPTIMNITQADPWAKYKVTTVASLEAAAELPKLAPWWLGAALVPPDSSFLAIAPAELPAAYADVLAHGEKSKFAPLFDLESDSFRVALEDARAETLSKFRETGAETGEMTFEQGVGPSDPTALATLESGAIVAVTVDTRIVTAPTDEGVVVKFPGNKGVVALVGEETSSTPVVETATNQLFFAVPAQGSPEQIRLLGYSSGLRTAEIREE</sequence>
<feature type="transmembrane region" description="Helical" evidence="2">
    <location>
        <begin position="176"/>
        <end position="199"/>
    </location>
</feature>
<evidence type="ECO:0000313" key="5">
    <source>
        <dbReference type="Proteomes" id="UP000298358"/>
    </source>
</evidence>
<protein>
    <submittedName>
        <fullName evidence="4">Glycosyl transferase</fullName>
    </submittedName>
</protein>
<keyword evidence="5" id="KW-1185">Reference proteome</keyword>
<evidence type="ECO:0000313" key="4">
    <source>
        <dbReference type="EMBL" id="TFU34630.1"/>
    </source>
</evidence>
<gene>
    <name evidence="4" type="ORF">E4U02_00530</name>
</gene>
<feature type="compositionally biased region" description="Low complexity" evidence="1">
    <location>
        <begin position="243"/>
        <end position="268"/>
    </location>
</feature>
<reference evidence="4 5" key="1">
    <citation type="submission" date="2019-03" db="EMBL/GenBank/DDBJ databases">
        <title>Diversity of the mouse oral microbiome.</title>
        <authorList>
            <person name="Joseph S."/>
            <person name="Aduse-Opoku J."/>
            <person name="Curtis M."/>
            <person name="Wade W."/>
            <person name="Hashim A."/>
        </authorList>
    </citation>
    <scope>NUCLEOTIDE SEQUENCE [LARGE SCALE GENOMIC DNA]</scope>
    <source>
        <strain evidence="4 5">P1012</strain>
    </source>
</reference>
<dbReference type="Proteomes" id="UP000298358">
    <property type="component" value="Unassembled WGS sequence"/>
</dbReference>
<evidence type="ECO:0000259" key="3">
    <source>
        <dbReference type="Pfam" id="PF26366"/>
    </source>
</evidence>
<dbReference type="EMBL" id="SPQB01000001">
    <property type="protein sequence ID" value="TFU34630.1"/>
    <property type="molecule type" value="Genomic_DNA"/>
</dbReference>
<evidence type="ECO:0000256" key="1">
    <source>
        <dbReference type="SAM" id="MobiDB-lite"/>
    </source>
</evidence>
<proteinExistence type="predicted"/>
<feature type="transmembrane region" description="Helical" evidence="2">
    <location>
        <begin position="290"/>
        <end position="312"/>
    </location>
</feature>
<dbReference type="OrthoDB" id="3265533at2"/>
<dbReference type="Pfam" id="PF26366">
    <property type="entry name" value="DUF8094"/>
    <property type="match status" value="1"/>
</dbReference>
<comment type="caution">
    <text evidence="4">The sequence shown here is derived from an EMBL/GenBank/DDBJ whole genome shotgun (WGS) entry which is preliminary data.</text>
</comment>
<keyword evidence="2" id="KW-0812">Transmembrane</keyword>